<evidence type="ECO:0000313" key="7">
    <source>
        <dbReference type="EMBL" id="GER55926.1"/>
    </source>
</evidence>
<dbReference type="Pfam" id="PF00642">
    <property type="entry name" value="zf-CCCH"/>
    <property type="match status" value="5"/>
</dbReference>
<name>A0A5A7RFH8_STRAF</name>
<keyword evidence="4" id="KW-0238">DNA-binding</keyword>
<evidence type="ECO:0000256" key="4">
    <source>
        <dbReference type="ARBA" id="ARBA00023125"/>
    </source>
</evidence>
<dbReference type="GO" id="GO:0008270">
    <property type="term" value="F:zinc ion binding"/>
    <property type="evidence" value="ECO:0007669"/>
    <property type="project" value="UniProtKB-KW"/>
</dbReference>
<evidence type="ECO:0000256" key="3">
    <source>
        <dbReference type="ARBA" id="ARBA00022833"/>
    </source>
</evidence>
<feature type="zinc finger region" description="C3H1-type" evidence="5">
    <location>
        <begin position="208"/>
        <end position="236"/>
    </location>
</feature>
<feature type="domain" description="C3H1-type" evidence="6">
    <location>
        <begin position="364"/>
        <end position="392"/>
    </location>
</feature>
<feature type="domain" description="C3H1-type" evidence="6">
    <location>
        <begin position="170"/>
        <end position="190"/>
    </location>
</feature>
<dbReference type="OrthoDB" id="411372at2759"/>
<evidence type="ECO:0000256" key="2">
    <source>
        <dbReference type="ARBA" id="ARBA00022771"/>
    </source>
</evidence>
<feature type="zinc finger region" description="C3H1-type" evidence="5">
    <location>
        <begin position="95"/>
        <end position="123"/>
    </location>
</feature>
<organism evidence="7 8">
    <name type="scientific">Striga asiatica</name>
    <name type="common">Asiatic witchweed</name>
    <name type="synonym">Buchnera asiatica</name>
    <dbReference type="NCBI Taxonomy" id="4170"/>
    <lineage>
        <taxon>Eukaryota</taxon>
        <taxon>Viridiplantae</taxon>
        <taxon>Streptophyta</taxon>
        <taxon>Embryophyta</taxon>
        <taxon>Tracheophyta</taxon>
        <taxon>Spermatophyta</taxon>
        <taxon>Magnoliopsida</taxon>
        <taxon>eudicotyledons</taxon>
        <taxon>Gunneridae</taxon>
        <taxon>Pentapetalae</taxon>
        <taxon>asterids</taxon>
        <taxon>lamiids</taxon>
        <taxon>Lamiales</taxon>
        <taxon>Orobanchaceae</taxon>
        <taxon>Buchnereae</taxon>
        <taxon>Striga</taxon>
    </lineage>
</organism>
<keyword evidence="1 5" id="KW-0479">Metal-binding</keyword>
<dbReference type="PROSITE" id="PS50103">
    <property type="entry name" value="ZF_C3H1"/>
    <property type="match status" value="5"/>
</dbReference>
<dbReference type="GO" id="GO:0003677">
    <property type="term" value="F:DNA binding"/>
    <property type="evidence" value="ECO:0007669"/>
    <property type="project" value="UniProtKB-KW"/>
</dbReference>
<feature type="zinc finger region" description="C3H1-type" evidence="5">
    <location>
        <begin position="318"/>
        <end position="346"/>
    </location>
</feature>
<evidence type="ECO:0000256" key="5">
    <source>
        <dbReference type="PROSITE-ProRule" id="PRU00723"/>
    </source>
</evidence>
<evidence type="ECO:0000259" key="6">
    <source>
        <dbReference type="PROSITE" id="PS50103"/>
    </source>
</evidence>
<gene>
    <name evidence="7" type="ORF">STAS_33620</name>
</gene>
<protein>
    <submittedName>
        <fullName evidence="7">Zinc finger CCCH domain-containing protein 32</fullName>
    </submittedName>
</protein>
<keyword evidence="8" id="KW-1185">Reference proteome</keyword>
<dbReference type="InterPro" id="IPR050974">
    <property type="entry name" value="Plant_ZF_CCCH"/>
</dbReference>
<keyword evidence="2 5" id="KW-0863">Zinc-finger</keyword>
<dbReference type="EMBL" id="BKCP01012292">
    <property type="protein sequence ID" value="GER55926.1"/>
    <property type="molecule type" value="Genomic_DNA"/>
</dbReference>
<dbReference type="PANTHER" id="PTHR12506:SF41">
    <property type="entry name" value="ZINC FINGER CCCH DOMAIN-CONTAINING PROTEIN 58"/>
    <property type="match status" value="1"/>
</dbReference>
<dbReference type="PANTHER" id="PTHR12506">
    <property type="entry name" value="PROTEIN PHOSPHATASE RELATED"/>
    <property type="match status" value="1"/>
</dbReference>
<sequence>MRCLTKYHKHKRRTRLDHAILGLRIGELRLHHRGGGQRPVAGSRQFGPGFYEGGLFLAKEKIPIKAAVDAEIRQRGIERMWQLGLGGGPESYPERPGEPDCMYYLRTGFCGYRNRCRFNHPRDRSLTIGAFRAGGGEYPERVGQPVCQKASAPYDNLILLLDVEGWSFLHYMRTGTCKFGVSCKYKHPKLGIWSSGPITLNIYGYPLRPGEKECSYYGKTGHCKFGLTCKFHHPQPAGVSVPTLGNYLSGPSPSVQYSQQYGVIQGNWPVVSPAILPGSYVPGSYSPVLFPPSFLPVSGLTPYPLSPSAAAYSGQYISAGKPECQHFLRTGECKFGATCKYHHPPEWSEQKTTFVLSPMGLPLRPGAPLCSHYAKNGVCKFGPTCRFDHPMRTLSYSPSASSLTDMPIAPYPAI</sequence>
<dbReference type="AlphaFoldDB" id="A0A5A7RFH8"/>
<accession>A0A5A7RFH8</accession>
<dbReference type="SUPFAM" id="SSF90229">
    <property type="entry name" value="CCCH zinc finger"/>
    <property type="match status" value="4"/>
</dbReference>
<feature type="domain" description="C3H1-type" evidence="6">
    <location>
        <begin position="208"/>
        <end position="236"/>
    </location>
</feature>
<dbReference type="InterPro" id="IPR036855">
    <property type="entry name" value="Znf_CCCH_sf"/>
</dbReference>
<dbReference type="Gene3D" id="4.10.1000.10">
    <property type="entry name" value="Zinc finger, CCCH-type"/>
    <property type="match status" value="3"/>
</dbReference>
<feature type="domain" description="C3H1-type" evidence="6">
    <location>
        <begin position="318"/>
        <end position="346"/>
    </location>
</feature>
<dbReference type="InterPro" id="IPR000571">
    <property type="entry name" value="Znf_CCCH"/>
</dbReference>
<feature type="zinc finger region" description="C3H1-type" evidence="5">
    <location>
        <begin position="170"/>
        <end position="190"/>
    </location>
</feature>
<dbReference type="Proteomes" id="UP000325081">
    <property type="component" value="Unassembled WGS sequence"/>
</dbReference>
<reference evidence="8" key="1">
    <citation type="journal article" date="2019" name="Curr. Biol.">
        <title>Genome Sequence of Striga asiatica Provides Insight into the Evolution of Plant Parasitism.</title>
        <authorList>
            <person name="Yoshida S."/>
            <person name="Kim S."/>
            <person name="Wafula E.K."/>
            <person name="Tanskanen J."/>
            <person name="Kim Y.M."/>
            <person name="Honaas L."/>
            <person name="Yang Z."/>
            <person name="Spallek T."/>
            <person name="Conn C.E."/>
            <person name="Ichihashi Y."/>
            <person name="Cheong K."/>
            <person name="Cui S."/>
            <person name="Der J.P."/>
            <person name="Gundlach H."/>
            <person name="Jiao Y."/>
            <person name="Hori C."/>
            <person name="Ishida J.K."/>
            <person name="Kasahara H."/>
            <person name="Kiba T."/>
            <person name="Kim M.S."/>
            <person name="Koo N."/>
            <person name="Laohavisit A."/>
            <person name="Lee Y.H."/>
            <person name="Lumba S."/>
            <person name="McCourt P."/>
            <person name="Mortimer J.C."/>
            <person name="Mutuku J.M."/>
            <person name="Nomura T."/>
            <person name="Sasaki-Sekimoto Y."/>
            <person name="Seto Y."/>
            <person name="Wang Y."/>
            <person name="Wakatake T."/>
            <person name="Sakakibara H."/>
            <person name="Demura T."/>
            <person name="Yamaguchi S."/>
            <person name="Yoneyama K."/>
            <person name="Manabe R.I."/>
            <person name="Nelson D.C."/>
            <person name="Schulman A.H."/>
            <person name="Timko M.P."/>
            <person name="dePamphilis C.W."/>
            <person name="Choi D."/>
            <person name="Shirasu K."/>
        </authorList>
    </citation>
    <scope>NUCLEOTIDE SEQUENCE [LARGE SCALE GENOMIC DNA]</scope>
    <source>
        <strain evidence="8">cv. UVA1</strain>
    </source>
</reference>
<keyword evidence="3 5" id="KW-0862">Zinc</keyword>
<proteinExistence type="predicted"/>
<dbReference type="GO" id="GO:0003729">
    <property type="term" value="F:mRNA binding"/>
    <property type="evidence" value="ECO:0007669"/>
    <property type="project" value="UniProtKB-ARBA"/>
</dbReference>
<evidence type="ECO:0000313" key="8">
    <source>
        <dbReference type="Proteomes" id="UP000325081"/>
    </source>
</evidence>
<comment type="caution">
    <text evidence="7">The sequence shown here is derived from an EMBL/GenBank/DDBJ whole genome shotgun (WGS) entry which is preliminary data.</text>
</comment>
<feature type="zinc finger region" description="C3H1-type" evidence="5">
    <location>
        <begin position="364"/>
        <end position="392"/>
    </location>
</feature>
<evidence type="ECO:0000256" key="1">
    <source>
        <dbReference type="ARBA" id="ARBA00022723"/>
    </source>
</evidence>
<dbReference type="SMART" id="SM00356">
    <property type="entry name" value="ZnF_C3H1"/>
    <property type="match status" value="5"/>
</dbReference>
<feature type="domain" description="C3H1-type" evidence="6">
    <location>
        <begin position="95"/>
        <end position="123"/>
    </location>
</feature>